<dbReference type="GO" id="GO:0006450">
    <property type="term" value="P:regulation of translational fidelity"/>
    <property type="evidence" value="ECO:0007669"/>
    <property type="project" value="TreeGrafter"/>
</dbReference>
<dbReference type="InterPro" id="IPR006070">
    <property type="entry name" value="Sua5-like_dom"/>
</dbReference>
<keyword evidence="9" id="KW-0067">ATP-binding</keyword>
<evidence type="ECO:0000256" key="9">
    <source>
        <dbReference type="ARBA" id="ARBA00022840"/>
    </source>
</evidence>
<evidence type="ECO:0000256" key="7">
    <source>
        <dbReference type="ARBA" id="ARBA00022695"/>
    </source>
</evidence>
<evidence type="ECO:0000256" key="4">
    <source>
        <dbReference type="ARBA" id="ARBA00022490"/>
    </source>
</evidence>
<dbReference type="InterPro" id="IPR017945">
    <property type="entry name" value="DHBP_synth_RibB-like_a/b_dom"/>
</dbReference>
<dbReference type="SUPFAM" id="SSF55821">
    <property type="entry name" value="YrdC/RibB"/>
    <property type="match status" value="1"/>
</dbReference>
<evidence type="ECO:0000256" key="2">
    <source>
        <dbReference type="ARBA" id="ARBA00007663"/>
    </source>
</evidence>
<keyword evidence="8" id="KW-0547">Nucleotide-binding</keyword>
<dbReference type="PROSITE" id="PS51163">
    <property type="entry name" value="YRDC"/>
    <property type="match status" value="1"/>
</dbReference>
<evidence type="ECO:0000256" key="8">
    <source>
        <dbReference type="ARBA" id="ARBA00022741"/>
    </source>
</evidence>
<keyword evidence="5" id="KW-0808">Transferase</keyword>
<dbReference type="InterPro" id="IPR050156">
    <property type="entry name" value="TC-AMP_synthase_SUA5"/>
</dbReference>
<evidence type="ECO:0000256" key="10">
    <source>
        <dbReference type="ARBA" id="ARBA00029774"/>
    </source>
</evidence>
<evidence type="ECO:0000256" key="1">
    <source>
        <dbReference type="ARBA" id="ARBA00004496"/>
    </source>
</evidence>
<proteinExistence type="inferred from homology"/>
<dbReference type="GO" id="GO:0061710">
    <property type="term" value="F:L-threonylcarbamoyladenylate synthase"/>
    <property type="evidence" value="ECO:0007669"/>
    <property type="project" value="UniProtKB-EC"/>
</dbReference>
<dbReference type="GO" id="GO:0008033">
    <property type="term" value="P:tRNA processing"/>
    <property type="evidence" value="ECO:0007669"/>
    <property type="project" value="UniProtKB-KW"/>
</dbReference>
<reference evidence="13 14" key="1">
    <citation type="submission" date="2017-09" db="EMBL/GenBank/DDBJ databases">
        <title>Depth-based differentiation of microbial function through sediment-hosted aquifers and enrichment of novel symbionts in the deep terrestrial subsurface.</title>
        <authorList>
            <person name="Probst A.J."/>
            <person name="Ladd B."/>
            <person name="Jarett J.K."/>
            <person name="Geller-Mcgrath D.E."/>
            <person name="Sieber C.M."/>
            <person name="Emerson J.B."/>
            <person name="Anantharaman K."/>
            <person name="Thomas B.C."/>
            <person name="Malmstrom R."/>
            <person name="Stieglmeier M."/>
            <person name="Klingl A."/>
            <person name="Woyke T."/>
            <person name="Ryan C.M."/>
            <person name="Banfield J.F."/>
        </authorList>
    </citation>
    <scope>NUCLEOTIDE SEQUENCE [LARGE SCALE GENOMIC DNA]</scope>
    <source>
        <strain evidence="13">CG22_combo_CG10-13_8_21_14_all_37_9</strain>
    </source>
</reference>
<accession>A0A2H0BL82</accession>
<evidence type="ECO:0000313" key="14">
    <source>
        <dbReference type="Proteomes" id="UP000229334"/>
    </source>
</evidence>
<evidence type="ECO:0000256" key="5">
    <source>
        <dbReference type="ARBA" id="ARBA00022679"/>
    </source>
</evidence>
<dbReference type="NCBIfam" id="TIGR00057">
    <property type="entry name" value="L-threonylcarbamoyladenylate synthase"/>
    <property type="match status" value="1"/>
</dbReference>
<dbReference type="AlphaFoldDB" id="A0A2H0BL82"/>
<dbReference type="EC" id="2.7.7.87" evidence="3"/>
<dbReference type="GO" id="GO:0003725">
    <property type="term" value="F:double-stranded RNA binding"/>
    <property type="evidence" value="ECO:0007669"/>
    <property type="project" value="InterPro"/>
</dbReference>
<feature type="domain" description="YrdC-like" evidence="12">
    <location>
        <begin position="2"/>
        <end position="186"/>
    </location>
</feature>
<comment type="catalytic activity">
    <reaction evidence="11">
        <text>L-threonine + hydrogencarbonate + ATP = L-threonylcarbamoyladenylate + diphosphate + H2O</text>
        <dbReference type="Rhea" id="RHEA:36407"/>
        <dbReference type="ChEBI" id="CHEBI:15377"/>
        <dbReference type="ChEBI" id="CHEBI:17544"/>
        <dbReference type="ChEBI" id="CHEBI:30616"/>
        <dbReference type="ChEBI" id="CHEBI:33019"/>
        <dbReference type="ChEBI" id="CHEBI:57926"/>
        <dbReference type="ChEBI" id="CHEBI:73682"/>
        <dbReference type="EC" id="2.7.7.87"/>
    </reaction>
</comment>
<sequence>MEKINNPIIKILKSGGIGLFPTDTLYGLIGSALKPKTVKLIYQIRKRTPTKPLIILIGQESDLDLFGVKLTPGQRSLLATLWPGPVSVILPCSQAKFSYLHRDTKTLAFRLPYPKALRELLIATGPLVAPSANPEGFPPAKTITEARAYFGHQIDFYQVGRIKSKPSTLVKIDKDARMEILRQGKIKVGKSISF</sequence>
<dbReference type="Pfam" id="PF01300">
    <property type="entry name" value="Sua5_yciO_yrdC"/>
    <property type="match status" value="1"/>
</dbReference>
<protein>
    <recommendedName>
        <fullName evidence="10">L-threonylcarbamoyladenylate synthase</fullName>
        <ecNumber evidence="3">2.7.7.87</ecNumber>
    </recommendedName>
    <alternativeName>
        <fullName evidence="10">L-threonylcarbamoyladenylate synthase</fullName>
    </alternativeName>
</protein>
<comment type="similarity">
    <text evidence="2">Belongs to the SUA5 family.</text>
</comment>
<evidence type="ECO:0000256" key="11">
    <source>
        <dbReference type="ARBA" id="ARBA00048366"/>
    </source>
</evidence>
<comment type="subcellular location">
    <subcellularLocation>
        <location evidence="1">Cytoplasm</location>
    </subcellularLocation>
</comment>
<dbReference type="EMBL" id="PCSX01000007">
    <property type="protein sequence ID" value="PIP58437.1"/>
    <property type="molecule type" value="Genomic_DNA"/>
</dbReference>
<dbReference type="PANTHER" id="PTHR17490">
    <property type="entry name" value="SUA5"/>
    <property type="match status" value="1"/>
</dbReference>
<name>A0A2H0BL82_9BACT</name>
<dbReference type="Proteomes" id="UP000229334">
    <property type="component" value="Unassembled WGS sequence"/>
</dbReference>
<evidence type="ECO:0000313" key="13">
    <source>
        <dbReference type="EMBL" id="PIP58437.1"/>
    </source>
</evidence>
<organism evidence="13 14">
    <name type="scientific">Candidatus Vogelbacteria bacterium CG22_combo_CG10-13_8_21_14_all_37_9</name>
    <dbReference type="NCBI Taxonomy" id="1975046"/>
    <lineage>
        <taxon>Bacteria</taxon>
        <taxon>Candidatus Vogeliibacteriota</taxon>
    </lineage>
</organism>
<evidence type="ECO:0000256" key="6">
    <source>
        <dbReference type="ARBA" id="ARBA00022694"/>
    </source>
</evidence>
<dbReference type="PANTHER" id="PTHR17490:SF16">
    <property type="entry name" value="THREONYLCARBAMOYL-AMP SYNTHASE"/>
    <property type="match status" value="1"/>
</dbReference>
<gene>
    <name evidence="13" type="ORF">COX02_00275</name>
</gene>
<comment type="caution">
    <text evidence="13">The sequence shown here is derived from an EMBL/GenBank/DDBJ whole genome shotgun (WGS) entry which is preliminary data.</text>
</comment>
<keyword evidence="4" id="KW-0963">Cytoplasm</keyword>
<dbReference type="GO" id="GO:0005524">
    <property type="term" value="F:ATP binding"/>
    <property type="evidence" value="ECO:0007669"/>
    <property type="project" value="UniProtKB-KW"/>
</dbReference>
<evidence type="ECO:0000259" key="12">
    <source>
        <dbReference type="PROSITE" id="PS51163"/>
    </source>
</evidence>
<keyword evidence="6" id="KW-0819">tRNA processing</keyword>
<dbReference type="Gene3D" id="3.90.870.10">
    <property type="entry name" value="DHBP synthase"/>
    <property type="match status" value="1"/>
</dbReference>
<evidence type="ECO:0000256" key="3">
    <source>
        <dbReference type="ARBA" id="ARBA00012584"/>
    </source>
</evidence>
<dbReference type="GO" id="GO:0000049">
    <property type="term" value="F:tRNA binding"/>
    <property type="evidence" value="ECO:0007669"/>
    <property type="project" value="TreeGrafter"/>
</dbReference>
<dbReference type="GO" id="GO:0005737">
    <property type="term" value="C:cytoplasm"/>
    <property type="evidence" value="ECO:0007669"/>
    <property type="project" value="UniProtKB-SubCell"/>
</dbReference>
<keyword evidence="7" id="KW-0548">Nucleotidyltransferase</keyword>